<dbReference type="Proteomes" id="UP000185984">
    <property type="component" value="Unassembled WGS sequence"/>
</dbReference>
<accession>A0A1U7HQC1</accession>
<evidence type="ECO:0000256" key="1">
    <source>
        <dbReference type="SAM" id="MobiDB-lite"/>
    </source>
</evidence>
<protein>
    <submittedName>
        <fullName evidence="2">Uncharacterized protein</fullName>
    </submittedName>
</protein>
<dbReference type="RefSeq" id="WP_073549654.1">
    <property type="nucleotide sequence ID" value="NZ_CAWMVK010000043.1"/>
</dbReference>
<comment type="caution">
    <text evidence="2">The sequence shown here is derived from an EMBL/GenBank/DDBJ whole genome shotgun (WGS) entry which is preliminary data.</text>
</comment>
<evidence type="ECO:0000313" key="2">
    <source>
        <dbReference type="EMBL" id="OKH25767.1"/>
    </source>
</evidence>
<dbReference type="STRING" id="247279.NIES1031_12185"/>
<organism evidence="2 3">
    <name type="scientific">Chroogloeocystis siderophila 5.2 s.c.1</name>
    <dbReference type="NCBI Taxonomy" id="247279"/>
    <lineage>
        <taxon>Bacteria</taxon>
        <taxon>Bacillati</taxon>
        <taxon>Cyanobacteriota</taxon>
        <taxon>Cyanophyceae</taxon>
        <taxon>Oscillatoriophycideae</taxon>
        <taxon>Chroococcales</taxon>
        <taxon>Chroococcaceae</taxon>
        <taxon>Chroogloeocystis</taxon>
    </lineage>
</organism>
<evidence type="ECO:0000313" key="3">
    <source>
        <dbReference type="Proteomes" id="UP000185984"/>
    </source>
</evidence>
<keyword evidence="3" id="KW-1185">Reference proteome</keyword>
<feature type="compositionally biased region" description="Polar residues" evidence="1">
    <location>
        <begin position="95"/>
        <end position="104"/>
    </location>
</feature>
<reference evidence="2 3" key="1">
    <citation type="submission" date="2016-11" db="EMBL/GenBank/DDBJ databases">
        <title>Draft Genome Sequences of Nine Cyanobacterial Strains from Diverse Habitats.</title>
        <authorList>
            <person name="Zhu T."/>
            <person name="Hou S."/>
            <person name="Lu X."/>
            <person name="Hess W.R."/>
        </authorList>
    </citation>
    <scope>NUCLEOTIDE SEQUENCE [LARGE SCALE GENOMIC DNA]</scope>
    <source>
        <strain evidence="2 3">5.2 s.c.1</strain>
    </source>
</reference>
<feature type="compositionally biased region" description="Basic and acidic residues" evidence="1">
    <location>
        <begin position="77"/>
        <end position="92"/>
    </location>
</feature>
<dbReference type="AlphaFoldDB" id="A0A1U7HQC1"/>
<name>A0A1U7HQC1_9CHRO</name>
<sequence length="230" mass="24976">MKINSTVALSLLLLVLMAIAGYVSAVWGFSIGSEALESVTQPDTRPVNKGKIAQRASQQQRAVVMLKEQDILTNVRARIEGKGKNAKPEKPQSPKPDTQSSNTTPKAQLVVDASQPGFPIVNRDRDVVLEVLSAQYVGGTLQIKLNLKNEGDRTVRFLSSFMDITDNHGRALTVNAEDLPEKLAPDGKPVSGVVSIPATALDDVENLSLRLTDYPQQQLKLQVSEIPVKI</sequence>
<gene>
    <name evidence="2" type="ORF">NIES1031_12185</name>
</gene>
<feature type="region of interest" description="Disordered" evidence="1">
    <location>
        <begin position="77"/>
        <end position="104"/>
    </location>
</feature>
<dbReference type="EMBL" id="MRCC01000009">
    <property type="protein sequence ID" value="OKH25767.1"/>
    <property type="molecule type" value="Genomic_DNA"/>
</dbReference>
<proteinExistence type="predicted"/>
<dbReference type="OrthoDB" id="467587at2"/>